<sequence>MDKYYAAEISRIAGFSKPHMLGYLERTEIFIRENWEDRRHGKVKKYTFRDLIVLRAIKKMLDIGIRPLRVKEVLQNLCKEEELPNNRAAAELFAKTGNSLFLISEESVIFVNNDQQMIDLTKSRQLAFSFMVGVSDLILELAPVVEMYEPQRTGNWTHDEKILEEVCNTIGM</sequence>
<keyword evidence="2" id="KW-1185">Reference proteome</keyword>
<dbReference type="Proteomes" id="UP000663923">
    <property type="component" value="Chromosome"/>
</dbReference>
<evidence type="ECO:0000313" key="2">
    <source>
        <dbReference type="Proteomes" id="UP000663923"/>
    </source>
</evidence>
<organism evidence="1 2">
    <name type="scientific">Parasphingorhabdus cellanae</name>
    <dbReference type="NCBI Taxonomy" id="2806553"/>
    <lineage>
        <taxon>Bacteria</taxon>
        <taxon>Pseudomonadati</taxon>
        <taxon>Pseudomonadota</taxon>
        <taxon>Alphaproteobacteria</taxon>
        <taxon>Sphingomonadales</taxon>
        <taxon>Sphingomonadaceae</taxon>
        <taxon>Parasphingorhabdus</taxon>
    </lineage>
</organism>
<dbReference type="RefSeq" id="WP_207986569.1">
    <property type="nucleotide sequence ID" value="NZ_CP071794.1"/>
</dbReference>
<gene>
    <name evidence="1" type="ORF">J4G78_10740</name>
</gene>
<accession>A0ABX7T3A9</accession>
<evidence type="ECO:0000313" key="1">
    <source>
        <dbReference type="EMBL" id="QTD54735.1"/>
    </source>
</evidence>
<name>A0ABX7T3A9_9SPHN</name>
<protein>
    <recommendedName>
        <fullName evidence="3">HTH merR-type domain-containing protein</fullName>
    </recommendedName>
</protein>
<reference evidence="1 2" key="1">
    <citation type="submission" date="2021-03" db="EMBL/GenBank/DDBJ databases">
        <title>Complete genome of Parasphingorhabdus_sp.JHSY0214.</title>
        <authorList>
            <person name="Yoo J.H."/>
            <person name="Bae J.W."/>
        </authorList>
    </citation>
    <scope>NUCLEOTIDE SEQUENCE [LARGE SCALE GENOMIC DNA]</scope>
    <source>
        <strain evidence="1 2">JHSY0214</strain>
    </source>
</reference>
<dbReference type="EMBL" id="CP071794">
    <property type="protein sequence ID" value="QTD54735.1"/>
    <property type="molecule type" value="Genomic_DNA"/>
</dbReference>
<evidence type="ECO:0008006" key="3">
    <source>
        <dbReference type="Google" id="ProtNLM"/>
    </source>
</evidence>
<proteinExistence type="predicted"/>